<comment type="similarity">
    <text evidence="2">Belongs to the polysaccharide synthase family.</text>
</comment>
<feature type="transmembrane region" description="Helical" evidence="7">
    <location>
        <begin position="323"/>
        <end position="346"/>
    </location>
</feature>
<reference evidence="8 9" key="1">
    <citation type="journal article" date="2011" name="Stand. Genomic Sci.">
        <title>Non-contiguous finished genome sequence of Bacteroides coprosuis type strain (PC139).</title>
        <authorList>
            <person name="Land M."/>
            <person name="Held B."/>
            <person name="Gronow S."/>
            <person name="Abt B."/>
            <person name="Lucas S."/>
            <person name="Del Rio T.G."/>
            <person name="Nolan M."/>
            <person name="Tice H."/>
            <person name="Cheng J.F."/>
            <person name="Pitluck S."/>
            <person name="Liolios K."/>
            <person name="Pagani I."/>
            <person name="Ivanova N."/>
            <person name="Mavromatis K."/>
            <person name="Mikhailova N."/>
            <person name="Pati A."/>
            <person name="Tapia R."/>
            <person name="Han C."/>
            <person name="Goodwin L."/>
            <person name="Chen A."/>
            <person name="Palaniappan K."/>
            <person name="Hauser L."/>
            <person name="Brambilla E.M."/>
            <person name="Rohde M."/>
            <person name="Goker M."/>
            <person name="Detter J.C."/>
            <person name="Woyke T."/>
            <person name="Bristow J."/>
            <person name="Eisen J.A."/>
            <person name="Markowitz V."/>
            <person name="Hugenholtz P."/>
            <person name="Kyrpides N.C."/>
            <person name="Klenk H.P."/>
            <person name="Lapidus A."/>
        </authorList>
    </citation>
    <scope>NUCLEOTIDE SEQUENCE [LARGE SCALE GENOMIC DNA]</scope>
    <source>
        <strain evidence="8 9">DSM 18011</strain>
    </source>
</reference>
<evidence type="ECO:0000313" key="8">
    <source>
        <dbReference type="EMBL" id="EGJ70679.1"/>
    </source>
</evidence>
<dbReference type="InterPro" id="IPR050833">
    <property type="entry name" value="Poly_Biosynth_Transport"/>
</dbReference>
<keyword evidence="4 7" id="KW-0812">Transmembrane</keyword>
<keyword evidence="3" id="KW-1003">Cell membrane</keyword>
<feature type="transmembrane region" description="Helical" evidence="7">
    <location>
        <begin position="390"/>
        <end position="408"/>
    </location>
</feature>
<organism evidence="8 9">
    <name type="scientific">Bacteroides coprosuis DSM 18011</name>
    <dbReference type="NCBI Taxonomy" id="679937"/>
    <lineage>
        <taxon>Bacteria</taxon>
        <taxon>Pseudomonadati</taxon>
        <taxon>Bacteroidota</taxon>
        <taxon>Bacteroidia</taxon>
        <taxon>Bacteroidales</taxon>
        <taxon>Bacteroidaceae</taxon>
        <taxon>Bacteroides</taxon>
    </lineage>
</organism>
<dbReference type="CDD" id="cd13127">
    <property type="entry name" value="MATE_tuaB_like"/>
    <property type="match status" value="1"/>
</dbReference>
<gene>
    <name evidence="8" type="ORF">Bcop_0461</name>
</gene>
<dbReference type="PANTHER" id="PTHR30250:SF10">
    <property type="entry name" value="LIPOPOLYSACCHARIDE BIOSYNTHESIS PROTEIN WZXC"/>
    <property type="match status" value="1"/>
</dbReference>
<keyword evidence="6 7" id="KW-0472">Membrane</keyword>
<evidence type="ECO:0000256" key="6">
    <source>
        <dbReference type="ARBA" id="ARBA00023136"/>
    </source>
</evidence>
<feature type="transmembrane region" description="Helical" evidence="7">
    <location>
        <begin position="443"/>
        <end position="465"/>
    </location>
</feature>
<proteinExistence type="inferred from homology"/>
<evidence type="ECO:0000256" key="3">
    <source>
        <dbReference type="ARBA" id="ARBA00022475"/>
    </source>
</evidence>
<evidence type="ECO:0000256" key="5">
    <source>
        <dbReference type="ARBA" id="ARBA00022989"/>
    </source>
</evidence>
<feature type="transmembrane region" description="Helical" evidence="7">
    <location>
        <begin position="84"/>
        <end position="107"/>
    </location>
</feature>
<feature type="transmembrane region" description="Helical" evidence="7">
    <location>
        <begin position="46"/>
        <end position="63"/>
    </location>
</feature>
<dbReference type="Pfam" id="PF13440">
    <property type="entry name" value="Polysacc_synt_3"/>
    <property type="match status" value="1"/>
</dbReference>
<feature type="transmembrane region" description="Helical" evidence="7">
    <location>
        <begin position="420"/>
        <end position="437"/>
    </location>
</feature>
<evidence type="ECO:0000256" key="1">
    <source>
        <dbReference type="ARBA" id="ARBA00004651"/>
    </source>
</evidence>
<evidence type="ECO:0000313" key="9">
    <source>
        <dbReference type="Proteomes" id="UP000018439"/>
    </source>
</evidence>
<dbReference type="STRING" id="679937.Bcop_0461"/>
<sequence>MSKQHLSLKEKTAHGLLWGGLNNGFQQLLNLFFGIWLSRILNVEDYGIIGVLTIFTLIATTLQESGFTQAIANKEKPTHHDFNAIFWCSSSIGISLYIILFFAAPYIAQFFQIPELTSVARFLFIGFVLSSLGTAHNAYLFKYLMVKERAISMLTGLTISGIVGVTLAYNGFAYWGLAAQHITYILCTNSLFWYFSRWKPSWNFNLKPIKELLPFSSRILITKICIHINNHIFNILLGRLYSKTEVGYYSQSNKWNLMGSSIITEMIQGVAQPVLRNVVSDKDRQKRVLIKLFRFTAFTSFPALFGLAYIAPEFISIALTEKWLKSAYILQILCIGGAFIPLNHLLGNFIISRGKSSIYMWNTIALGLTQLTSALLLYPYGVHTMVSTSVGIQILWTVIWTLFAYKEIHFTLFNLFRETLPYLTAIVVSITLSHYCLVNFENIYLLFFSKIISVGFLYILILIIFRASILKESYNFAKTYFLKTAKNKTH</sequence>
<feature type="transmembrane region" description="Helical" evidence="7">
    <location>
        <begin position="175"/>
        <end position="195"/>
    </location>
</feature>
<keyword evidence="5 7" id="KW-1133">Transmembrane helix</keyword>
<evidence type="ECO:0000256" key="2">
    <source>
        <dbReference type="ARBA" id="ARBA00007430"/>
    </source>
</evidence>
<feature type="transmembrane region" description="Helical" evidence="7">
    <location>
        <begin position="119"/>
        <end position="139"/>
    </location>
</feature>
<dbReference type="Proteomes" id="UP000018439">
    <property type="component" value="Chromosome"/>
</dbReference>
<dbReference type="HOGENOM" id="CLU_026911_5_2_10"/>
<feature type="transmembrane region" description="Helical" evidence="7">
    <location>
        <begin position="292"/>
        <end position="311"/>
    </location>
</feature>
<evidence type="ECO:0000256" key="4">
    <source>
        <dbReference type="ARBA" id="ARBA00022692"/>
    </source>
</evidence>
<dbReference type="PANTHER" id="PTHR30250">
    <property type="entry name" value="PST FAMILY PREDICTED COLANIC ACID TRANSPORTER"/>
    <property type="match status" value="1"/>
</dbReference>
<accession>F3ZR86</accession>
<dbReference type="AlphaFoldDB" id="F3ZR86"/>
<keyword evidence="9" id="KW-1185">Reference proteome</keyword>
<dbReference type="GO" id="GO:0005886">
    <property type="term" value="C:plasma membrane"/>
    <property type="evidence" value="ECO:0007669"/>
    <property type="project" value="UniProtKB-SubCell"/>
</dbReference>
<dbReference type="OrthoDB" id="9770347at2"/>
<comment type="subcellular location">
    <subcellularLocation>
        <location evidence="1">Cell membrane</location>
        <topology evidence="1">Multi-pass membrane protein</topology>
    </subcellularLocation>
</comment>
<feature type="transmembrane region" description="Helical" evidence="7">
    <location>
        <begin position="358"/>
        <end position="378"/>
    </location>
</feature>
<dbReference type="eggNOG" id="COG2244">
    <property type="taxonomic scope" value="Bacteria"/>
</dbReference>
<evidence type="ECO:0000256" key="7">
    <source>
        <dbReference type="SAM" id="Phobius"/>
    </source>
</evidence>
<dbReference type="EMBL" id="CM001167">
    <property type="protein sequence ID" value="EGJ70679.1"/>
    <property type="molecule type" value="Genomic_DNA"/>
</dbReference>
<feature type="transmembrane region" description="Helical" evidence="7">
    <location>
        <begin position="151"/>
        <end position="169"/>
    </location>
</feature>
<protein>
    <submittedName>
        <fullName evidence="8">Polysaccharide biosynthesis protein</fullName>
    </submittedName>
</protein>
<name>F3ZR86_9BACE</name>